<dbReference type="Gene3D" id="3.30.450.20">
    <property type="entry name" value="PAS domain"/>
    <property type="match status" value="2"/>
</dbReference>
<evidence type="ECO:0000256" key="11">
    <source>
        <dbReference type="SAM" id="Phobius"/>
    </source>
</evidence>
<comment type="caution">
    <text evidence="14">The sequence shown here is derived from an EMBL/GenBank/DDBJ whole genome shotgun (WGS) entry which is preliminary data.</text>
</comment>
<dbReference type="InterPro" id="IPR033479">
    <property type="entry name" value="dCache_1"/>
</dbReference>
<dbReference type="PROSITE" id="PS50111">
    <property type="entry name" value="CHEMOTAXIS_TRANSDUC_2"/>
    <property type="match status" value="1"/>
</dbReference>
<keyword evidence="5 11" id="KW-1133">Transmembrane helix</keyword>
<dbReference type="RefSeq" id="WP_263530796.1">
    <property type="nucleotide sequence ID" value="NZ_JAOVZB010000005.1"/>
</dbReference>
<dbReference type="Gene3D" id="1.10.287.950">
    <property type="entry name" value="Methyl-accepting chemotaxis protein"/>
    <property type="match status" value="1"/>
</dbReference>
<dbReference type="Proteomes" id="UP001209713">
    <property type="component" value="Unassembled WGS sequence"/>
</dbReference>
<feature type="coiled-coil region" evidence="10">
    <location>
        <begin position="596"/>
        <end position="626"/>
    </location>
</feature>
<dbReference type="SUPFAM" id="SSF103190">
    <property type="entry name" value="Sensory domain-like"/>
    <property type="match status" value="1"/>
</dbReference>
<dbReference type="EMBL" id="JAOVZB010000005">
    <property type="protein sequence ID" value="MCV2403415.1"/>
    <property type="molecule type" value="Genomic_DNA"/>
</dbReference>
<comment type="subcellular location">
    <subcellularLocation>
        <location evidence="1">Cell membrane</location>
        <topology evidence="1">Multi-pass membrane protein</topology>
    </subcellularLocation>
</comment>
<feature type="transmembrane region" description="Helical" evidence="11">
    <location>
        <begin position="279"/>
        <end position="301"/>
    </location>
</feature>
<dbReference type="CDD" id="cd12913">
    <property type="entry name" value="PDC1_MCP_like"/>
    <property type="match status" value="1"/>
</dbReference>
<dbReference type="Pfam" id="PF00672">
    <property type="entry name" value="HAMP"/>
    <property type="match status" value="1"/>
</dbReference>
<keyword evidence="4 11" id="KW-0812">Transmembrane</keyword>
<keyword evidence="6 11" id="KW-0472">Membrane</keyword>
<evidence type="ECO:0000256" key="5">
    <source>
        <dbReference type="ARBA" id="ARBA00022989"/>
    </source>
</evidence>
<dbReference type="SUPFAM" id="SSF58104">
    <property type="entry name" value="Methyl-accepting chemotaxis protein (MCP) signaling domain"/>
    <property type="match status" value="1"/>
</dbReference>
<dbReference type="InterPro" id="IPR004089">
    <property type="entry name" value="MCPsignal_dom"/>
</dbReference>
<keyword evidence="2" id="KW-1003">Cell membrane</keyword>
<evidence type="ECO:0000256" key="1">
    <source>
        <dbReference type="ARBA" id="ARBA00004651"/>
    </source>
</evidence>
<evidence type="ECO:0000256" key="7">
    <source>
        <dbReference type="ARBA" id="ARBA00023224"/>
    </source>
</evidence>
<dbReference type="PANTHER" id="PTHR32089:SF117">
    <property type="entry name" value="METHYL ACCEPTING SENSORY TRANSDUCER WITH CACHE_1 SMALL MOLECULE BINDING DOMAIN"/>
    <property type="match status" value="1"/>
</dbReference>
<organism evidence="14 15">
    <name type="scientific">Marinomonas sargassi</name>
    <dbReference type="NCBI Taxonomy" id="2984494"/>
    <lineage>
        <taxon>Bacteria</taxon>
        <taxon>Pseudomonadati</taxon>
        <taxon>Pseudomonadota</taxon>
        <taxon>Gammaproteobacteria</taxon>
        <taxon>Oceanospirillales</taxon>
        <taxon>Oceanospirillaceae</taxon>
        <taxon>Marinomonas</taxon>
    </lineage>
</organism>
<evidence type="ECO:0000259" key="13">
    <source>
        <dbReference type="PROSITE" id="PS50885"/>
    </source>
</evidence>
<sequence>MFSYSLKRKISLLATSAVLLTSITLTFYSTKELSLAMEDGMQQRITSVSNAVSSNIESWVTNKYQILNALSEQPYEAAAFTSQLNMAISAGDFSSIYAGLQDGTRIGSNGMTRFVNNYDPRTRPWYKAVSASKAMELIGPYKDINSQEMTFTIAKPLTGSGSQSGVIGVDLRIKNLFSEVTNVDTGKNSQLFLLNSENDVIAHKNNAYIQKKVFELYDNFSEKSYISALKNGDYLTLESQAIKKILHFAPIKNSSWVLAIEVDQETEQAHFWRTFYAEILISIVITLAAIILMNWVMGVLFRDLFSLKAALNDIANGEGDLTRRININSHDEIGQVTKDFNRFTGNLHSIIQQMGKVAHGMAGQADALSASVLENRKSIQKQEQSTLEASLAVNSLNDSTALISSNVESTGQQISSTLALSEQGIQQMKSSQQSITHLAQKLSETNLVVAELNEQARGIAGIVSTIDDISEQTNLLALNAAIEAARAGEAGRGFAVVADEVRGLSSRTRTSTTEIQSMIVNIQQSSMNAVELIKDSTELASGSVNDADQAQEMINEIMAAIQEIESMTKVISSATLEQLRIGENITDKTNNIKSLANDLASQAIGTENQAEELNRLSTDLQKETNKFIV</sequence>
<evidence type="ECO:0000256" key="6">
    <source>
        <dbReference type="ARBA" id="ARBA00023136"/>
    </source>
</evidence>
<comment type="similarity">
    <text evidence="8">Belongs to the methyl-accepting chemotaxis (MCP) protein family.</text>
</comment>
<dbReference type="Pfam" id="PF00015">
    <property type="entry name" value="MCPsignal"/>
    <property type="match status" value="1"/>
</dbReference>
<proteinExistence type="inferred from homology"/>
<evidence type="ECO:0000256" key="9">
    <source>
        <dbReference type="PROSITE-ProRule" id="PRU00284"/>
    </source>
</evidence>
<evidence type="ECO:0000256" key="2">
    <source>
        <dbReference type="ARBA" id="ARBA00022475"/>
    </source>
</evidence>
<protein>
    <submittedName>
        <fullName evidence="14">Methyl-accepting chemotaxis protein</fullName>
    </submittedName>
</protein>
<evidence type="ECO:0000313" key="14">
    <source>
        <dbReference type="EMBL" id="MCV2403415.1"/>
    </source>
</evidence>
<dbReference type="InterPro" id="IPR003660">
    <property type="entry name" value="HAMP_dom"/>
</dbReference>
<keyword evidence="7 9" id="KW-0807">Transducer</keyword>
<evidence type="ECO:0000259" key="12">
    <source>
        <dbReference type="PROSITE" id="PS50111"/>
    </source>
</evidence>
<keyword evidence="15" id="KW-1185">Reference proteome</keyword>
<name>A0ABT2YUH5_9GAMM</name>
<dbReference type="SMART" id="SM00304">
    <property type="entry name" value="HAMP"/>
    <property type="match status" value="1"/>
</dbReference>
<feature type="domain" description="Methyl-accepting transducer" evidence="12">
    <location>
        <begin position="357"/>
        <end position="593"/>
    </location>
</feature>
<reference evidence="14 15" key="1">
    <citation type="submission" date="2022-10" db="EMBL/GenBank/DDBJ databases">
        <title>Marinomonas transparenta sp. nov. and Marinomonas sargassi sp. nov., isolated from marine alga (Sargassum natans (L.) Gaillon).</title>
        <authorList>
            <person name="Wang Y."/>
        </authorList>
    </citation>
    <scope>NUCLEOTIDE SEQUENCE [LARGE SCALE GENOMIC DNA]</scope>
    <source>
        <strain evidence="14 15">C2222</strain>
    </source>
</reference>
<dbReference type="CDD" id="cd11386">
    <property type="entry name" value="MCP_signal"/>
    <property type="match status" value="1"/>
</dbReference>
<dbReference type="Pfam" id="PF02743">
    <property type="entry name" value="dCache_1"/>
    <property type="match status" value="1"/>
</dbReference>
<dbReference type="CDD" id="cd06225">
    <property type="entry name" value="HAMP"/>
    <property type="match status" value="1"/>
</dbReference>
<gene>
    <name evidence="14" type="ORF">OFY17_11050</name>
</gene>
<evidence type="ECO:0000256" key="4">
    <source>
        <dbReference type="ARBA" id="ARBA00022692"/>
    </source>
</evidence>
<dbReference type="SMART" id="SM00283">
    <property type="entry name" value="MA"/>
    <property type="match status" value="1"/>
</dbReference>
<evidence type="ECO:0000256" key="3">
    <source>
        <dbReference type="ARBA" id="ARBA00022500"/>
    </source>
</evidence>
<dbReference type="PROSITE" id="PS50885">
    <property type="entry name" value="HAMP"/>
    <property type="match status" value="1"/>
</dbReference>
<accession>A0ABT2YUH5</accession>
<evidence type="ECO:0000256" key="10">
    <source>
        <dbReference type="SAM" id="Coils"/>
    </source>
</evidence>
<dbReference type="CDD" id="cd12912">
    <property type="entry name" value="PDC2_MCP_like"/>
    <property type="match status" value="1"/>
</dbReference>
<feature type="domain" description="HAMP" evidence="13">
    <location>
        <begin position="298"/>
        <end position="352"/>
    </location>
</feature>
<evidence type="ECO:0000256" key="8">
    <source>
        <dbReference type="ARBA" id="ARBA00029447"/>
    </source>
</evidence>
<keyword evidence="10" id="KW-0175">Coiled coil</keyword>
<evidence type="ECO:0000313" key="15">
    <source>
        <dbReference type="Proteomes" id="UP001209713"/>
    </source>
</evidence>
<keyword evidence="3" id="KW-0145">Chemotaxis</keyword>
<dbReference type="PANTHER" id="PTHR32089">
    <property type="entry name" value="METHYL-ACCEPTING CHEMOTAXIS PROTEIN MCPB"/>
    <property type="match status" value="1"/>
</dbReference>
<dbReference type="InterPro" id="IPR029151">
    <property type="entry name" value="Sensor-like_sf"/>
</dbReference>